<dbReference type="Gene3D" id="3.60.120.10">
    <property type="entry name" value="Anthranilate synthase"/>
    <property type="match status" value="1"/>
</dbReference>
<name>A0A8X7VKV3_BRACI</name>
<dbReference type="GO" id="GO:0042372">
    <property type="term" value="P:phylloquinone biosynthetic process"/>
    <property type="evidence" value="ECO:0007669"/>
    <property type="project" value="TreeGrafter"/>
</dbReference>
<comment type="caution">
    <text evidence="2">The sequence shown here is derived from an EMBL/GenBank/DDBJ whole genome shotgun (WGS) entry which is preliminary data.</text>
</comment>
<dbReference type="OrthoDB" id="1831723at2759"/>
<accession>A0A8X7VKV3</accession>
<dbReference type="EMBL" id="JAAMPC010000005">
    <property type="protein sequence ID" value="KAG2313069.1"/>
    <property type="molecule type" value="Genomic_DNA"/>
</dbReference>
<reference evidence="2 3" key="1">
    <citation type="submission" date="2020-02" db="EMBL/GenBank/DDBJ databases">
        <authorList>
            <person name="Ma Q."/>
            <person name="Huang Y."/>
            <person name="Song X."/>
            <person name="Pei D."/>
        </authorList>
    </citation>
    <scope>NUCLEOTIDE SEQUENCE [LARGE SCALE GENOMIC DNA]</scope>
    <source>
        <strain evidence="2">Sxm20200214</strain>
        <tissue evidence="2">Leaf</tissue>
    </source>
</reference>
<dbReference type="Proteomes" id="UP000886595">
    <property type="component" value="Unassembled WGS sequence"/>
</dbReference>
<evidence type="ECO:0000256" key="1">
    <source>
        <dbReference type="SAM" id="SignalP"/>
    </source>
</evidence>
<protein>
    <submittedName>
        <fullName evidence="2">Uncharacterized protein</fullName>
    </submittedName>
</protein>
<sequence length="136" mass="15430">MHYDHNGKIFVGWNLLVHFILQCLRRLCCRLTQMNSVLLCCGEVTMGIFNSEEESYAPMKGAYYPVVEKASEMIKQKRSPLSKVVLARNSMVITCTIIDPIAWIPQLQHQGHDAYQFCLQPPGPPAFMGNTPGRLF</sequence>
<dbReference type="InterPro" id="IPR005801">
    <property type="entry name" value="ADC_synthase"/>
</dbReference>
<dbReference type="GO" id="GO:0008909">
    <property type="term" value="F:isochorismate synthase activity"/>
    <property type="evidence" value="ECO:0007669"/>
    <property type="project" value="InterPro"/>
</dbReference>
<dbReference type="PANTHER" id="PTHR47253:SF8">
    <property type="entry name" value="ISOCHORISMATE SYNTHASE 1, CHLOROPLASTIC"/>
    <property type="match status" value="1"/>
</dbReference>
<dbReference type="GO" id="GO:0009536">
    <property type="term" value="C:plastid"/>
    <property type="evidence" value="ECO:0007669"/>
    <property type="project" value="TreeGrafter"/>
</dbReference>
<feature type="chain" id="PRO_5036494038" evidence="1">
    <location>
        <begin position="30"/>
        <end position="136"/>
    </location>
</feature>
<keyword evidence="3" id="KW-1185">Reference proteome</keyword>
<gene>
    <name evidence="2" type="ORF">Bca52824_024626</name>
</gene>
<dbReference type="SUPFAM" id="SSF56322">
    <property type="entry name" value="ADC synthase"/>
    <property type="match status" value="1"/>
</dbReference>
<keyword evidence="1" id="KW-0732">Signal</keyword>
<organism evidence="2 3">
    <name type="scientific">Brassica carinata</name>
    <name type="common">Ethiopian mustard</name>
    <name type="synonym">Abyssinian cabbage</name>
    <dbReference type="NCBI Taxonomy" id="52824"/>
    <lineage>
        <taxon>Eukaryota</taxon>
        <taxon>Viridiplantae</taxon>
        <taxon>Streptophyta</taxon>
        <taxon>Embryophyta</taxon>
        <taxon>Tracheophyta</taxon>
        <taxon>Spermatophyta</taxon>
        <taxon>Magnoliopsida</taxon>
        <taxon>eudicotyledons</taxon>
        <taxon>Gunneridae</taxon>
        <taxon>Pentapetalae</taxon>
        <taxon>rosids</taxon>
        <taxon>malvids</taxon>
        <taxon>Brassicales</taxon>
        <taxon>Brassicaceae</taxon>
        <taxon>Brassiceae</taxon>
        <taxon>Brassica</taxon>
    </lineage>
</organism>
<dbReference type="AlphaFoldDB" id="A0A8X7VKV3"/>
<evidence type="ECO:0000313" key="3">
    <source>
        <dbReference type="Proteomes" id="UP000886595"/>
    </source>
</evidence>
<dbReference type="InterPro" id="IPR044250">
    <property type="entry name" value="MenF-like"/>
</dbReference>
<evidence type="ECO:0000313" key="2">
    <source>
        <dbReference type="EMBL" id="KAG2313069.1"/>
    </source>
</evidence>
<feature type="signal peptide" evidence="1">
    <location>
        <begin position="1"/>
        <end position="29"/>
    </location>
</feature>
<dbReference type="PANTHER" id="PTHR47253">
    <property type="match status" value="1"/>
</dbReference>
<proteinExistence type="predicted"/>